<proteinExistence type="predicted"/>
<evidence type="ECO:0000313" key="3">
    <source>
        <dbReference type="Proteomes" id="UP000053424"/>
    </source>
</evidence>
<evidence type="ECO:0000256" key="1">
    <source>
        <dbReference type="SAM" id="MobiDB-lite"/>
    </source>
</evidence>
<keyword evidence="3" id="KW-1185">Reference proteome</keyword>
<organism evidence="2 3">
    <name type="scientific">Hebeloma cylindrosporum</name>
    <dbReference type="NCBI Taxonomy" id="76867"/>
    <lineage>
        <taxon>Eukaryota</taxon>
        <taxon>Fungi</taxon>
        <taxon>Dikarya</taxon>
        <taxon>Basidiomycota</taxon>
        <taxon>Agaricomycotina</taxon>
        <taxon>Agaricomycetes</taxon>
        <taxon>Agaricomycetidae</taxon>
        <taxon>Agaricales</taxon>
        <taxon>Agaricineae</taxon>
        <taxon>Hymenogastraceae</taxon>
        <taxon>Hebeloma</taxon>
    </lineage>
</organism>
<dbReference type="Proteomes" id="UP000053424">
    <property type="component" value="Unassembled WGS sequence"/>
</dbReference>
<evidence type="ECO:0000313" key="2">
    <source>
        <dbReference type="EMBL" id="KIM48634.1"/>
    </source>
</evidence>
<protein>
    <submittedName>
        <fullName evidence="2">Uncharacterized protein</fullName>
    </submittedName>
</protein>
<dbReference type="AlphaFoldDB" id="A0A0C3CWX7"/>
<dbReference type="HOGENOM" id="CLU_2004200_0_0_1"/>
<reference evidence="3" key="2">
    <citation type="submission" date="2015-01" db="EMBL/GenBank/DDBJ databases">
        <title>Evolutionary Origins and Diversification of the Mycorrhizal Mutualists.</title>
        <authorList>
            <consortium name="DOE Joint Genome Institute"/>
            <consortium name="Mycorrhizal Genomics Consortium"/>
            <person name="Kohler A."/>
            <person name="Kuo A."/>
            <person name="Nagy L.G."/>
            <person name="Floudas D."/>
            <person name="Copeland A."/>
            <person name="Barry K.W."/>
            <person name="Cichocki N."/>
            <person name="Veneault-Fourrey C."/>
            <person name="LaButti K."/>
            <person name="Lindquist E.A."/>
            <person name="Lipzen A."/>
            <person name="Lundell T."/>
            <person name="Morin E."/>
            <person name="Murat C."/>
            <person name="Riley R."/>
            <person name="Ohm R."/>
            <person name="Sun H."/>
            <person name="Tunlid A."/>
            <person name="Henrissat B."/>
            <person name="Grigoriev I.V."/>
            <person name="Hibbett D.S."/>
            <person name="Martin F."/>
        </authorList>
    </citation>
    <scope>NUCLEOTIDE SEQUENCE [LARGE SCALE GENOMIC DNA]</scope>
    <source>
        <strain evidence="3">h7</strain>
    </source>
</reference>
<dbReference type="EMBL" id="KN831768">
    <property type="protein sequence ID" value="KIM48634.1"/>
    <property type="molecule type" value="Genomic_DNA"/>
</dbReference>
<accession>A0A0C3CWX7</accession>
<gene>
    <name evidence="2" type="ORF">M413DRAFT_20994</name>
</gene>
<reference evidence="2 3" key="1">
    <citation type="submission" date="2014-04" db="EMBL/GenBank/DDBJ databases">
        <authorList>
            <consortium name="DOE Joint Genome Institute"/>
            <person name="Kuo A."/>
            <person name="Gay G."/>
            <person name="Dore J."/>
            <person name="Kohler A."/>
            <person name="Nagy L.G."/>
            <person name="Floudas D."/>
            <person name="Copeland A."/>
            <person name="Barry K.W."/>
            <person name="Cichocki N."/>
            <person name="Veneault-Fourrey C."/>
            <person name="LaButti K."/>
            <person name="Lindquist E.A."/>
            <person name="Lipzen A."/>
            <person name="Lundell T."/>
            <person name="Morin E."/>
            <person name="Murat C."/>
            <person name="Sun H."/>
            <person name="Tunlid A."/>
            <person name="Henrissat B."/>
            <person name="Grigoriev I.V."/>
            <person name="Hibbett D.S."/>
            <person name="Martin F."/>
            <person name="Nordberg H.P."/>
            <person name="Cantor M.N."/>
            <person name="Hua S.X."/>
        </authorList>
    </citation>
    <scope>NUCLEOTIDE SEQUENCE [LARGE SCALE GENOMIC DNA]</scope>
    <source>
        <strain evidence="3">h7</strain>
    </source>
</reference>
<sequence length="124" mass="13731">MRTSRTPANELGSYDEGKRMASFPGFSPRRSQTWDLAFPFRPPQRPQRRASPAVIQDAAGRLVVSYEEGKNRFPKPDVNGKLPSSSFADAILIVILALRSNVSSPPPSASYFFWWTGKAVGCRA</sequence>
<name>A0A0C3CWX7_HEBCY</name>
<feature type="region of interest" description="Disordered" evidence="1">
    <location>
        <begin position="1"/>
        <end position="31"/>
    </location>
</feature>